<dbReference type="RefSeq" id="XP_033462602.1">
    <property type="nucleotide sequence ID" value="XM_033606328.1"/>
</dbReference>
<protein>
    <submittedName>
        <fullName evidence="4">SWI/SNF complex protein</fullName>
    </submittedName>
</protein>
<dbReference type="GeneID" id="54364128"/>
<reference evidence="4" key="1">
    <citation type="submission" date="2020-01" db="EMBL/GenBank/DDBJ databases">
        <authorList>
            <consortium name="DOE Joint Genome Institute"/>
            <person name="Haridas S."/>
            <person name="Albert R."/>
            <person name="Binder M."/>
            <person name="Bloem J."/>
            <person name="Labutti K."/>
            <person name="Salamov A."/>
            <person name="Andreopoulos B."/>
            <person name="Baker S.E."/>
            <person name="Barry K."/>
            <person name="Bills G."/>
            <person name="Bluhm B.H."/>
            <person name="Cannon C."/>
            <person name="Castanera R."/>
            <person name="Culley D.E."/>
            <person name="Daum C."/>
            <person name="Ezra D."/>
            <person name="Gonzalez J.B."/>
            <person name="Henrissat B."/>
            <person name="Kuo A."/>
            <person name="Liang C."/>
            <person name="Lipzen A."/>
            <person name="Lutzoni F."/>
            <person name="Magnuson J."/>
            <person name="Mondo S."/>
            <person name="Nolan M."/>
            <person name="Ohm R."/>
            <person name="Pangilinan J."/>
            <person name="Park H.-J."/>
            <person name="Ramirez L."/>
            <person name="Alfaro M."/>
            <person name="Sun H."/>
            <person name="Tritt A."/>
            <person name="Yoshinaga Y."/>
            <person name="Zwiers L.-H."/>
            <person name="Turgeon B.G."/>
            <person name="Goodwin S.B."/>
            <person name="Spatafora J.W."/>
            <person name="Crous P.W."/>
            <person name="Grigoriev I.V."/>
        </authorList>
    </citation>
    <scope>NUCLEOTIDE SEQUENCE</scope>
    <source>
        <strain evidence="4">CBS 342.82</strain>
    </source>
</reference>
<keyword evidence="3" id="KW-1185">Reference proteome</keyword>
<dbReference type="Gene3D" id="1.10.245.10">
    <property type="entry name" value="SWIB/MDM2 domain"/>
    <property type="match status" value="1"/>
</dbReference>
<name>A0A6J3MC18_9PEZI</name>
<feature type="region of interest" description="Disordered" evidence="1">
    <location>
        <begin position="1"/>
        <end position="25"/>
    </location>
</feature>
<dbReference type="InterPro" id="IPR003121">
    <property type="entry name" value="SWIB_MDM2_domain"/>
</dbReference>
<dbReference type="PROSITE" id="PS51925">
    <property type="entry name" value="SWIB_MDM2"/>
    <property type="match status" value="1"/>
</dbReference>
<dbReference type="InterPro" id="IPR036885">
    <property type="entry name" value="SWIB_MDM2_dom_sf"/>
</dbReference>
<reference evidence="4" key="3">
    <citation type="submission" date="2025-08" db="UniProtKB">
        <authorList>
            <consortium name="RefSeq"/>
        </authorList>
    </citation>
    <scope>IDENTIFICATION</scope>
    <source>
        <strain evidence="4">CBS 342.82</strain>
    </source>
</reference>
<sequence>MQTYRNYPAQNQRSPQATRRGAPGALLAPPQLHSILHAVNLENQRRNEMFRRQARKPTDRDIPRDVSDITIGDGVERYRKLRDVERRLDAVMMRKRLDISENGQRRFARREGVLRIAISNTAEGQPWQVMEDGNGHEDGGMFELNENQATYRMKIEGRLLEDPSEDDDTEALASAQRPRLSHFFKAVTVDFDRNPNLQPDGYSQIEWRKPSSREKNGTTDSSSTEVNFDTLEFERKTDENMDVTINLVRDEKHERFKLSPALADLLDTNEDDKTGVVQGIWDYCRANGLQEDDDKRKIVCDEPLRKVFNQDTLYFPHIPELLSPHLAPLPPLQLSYTIRVDKPYISPPPGSDTTPSAPTIYHVRVPLPNPLHAALQTIQTSTTHLSSLHNLVQLDDELALLVQKIQQTTAKRTFFDRLSKEPHAFVPRWIASQQRDLAVILAEGTRSGIAAGGTGEGSTGDAVGVGMEDALRKGGSDGVWGSELARESVGLFLARGGKAH</sequence>
<dbReference type="PANTHER" id="PTHR13844">
    <property type="entry name" value="SWI/SNF-RELATED MATRIX-ASSOCIATED ACTIN-DEPENDENT REGULATOR OF CHROMATIN SUBFAMILY D"/>
    <property type="match status" value="1"/>
</dbReference>
<dbReference type="OrthoDB" id="10263741at2759"/>
<feature type="compositionally biased region" description="Polar residues" evidence="1">
    <location>
        <begin position="1"/>
        <end position="17"/>
    </location>
</feature>
<evidence type="ECO:0000313" key="3">
    <source>
        <dbReference type="Proteomes" id="UP000504637"/>
    </source>
</evidence>
<dbReference type="SMART" id="SM00151">
    <property type="entry name" value="SWIB"/>
    <property type="match status" value="1"/>
</dbReference>
<gene>
    <name evidence="4" type="ORF">K489DRAFT_387476</name>
</gene>
<evidence type="ECO:0000256" key="1">
    <source>
        <dbReference type="SAM" id="MobiDB-lite"/>
    </source>
</evidence>
<accession>A0A6J3MC18</accession>
<evidence type="ECO:0000313" key="4">
    <source>
        <dbReference type="RefSeq" id="XP_033462602.1"/>
    </source>
</evidence>
<dbReference type="SUPFAM" id="SSF47592">
    <property type="entry name" value="SWIB/MDM2 domain"/>
    <property type="match status" value="1"/>
</dbReference>
<dbReference type="InterPro" id="IPR019835">
    <property type="entry name" value="SWIB_domain"/>
</dbReference>
<organism evidence="4">
    <name type="scientific">Dissoconium aciculare CBS 342.82</name>
    <dbReference type="NCBI Taxonomy" id="1314786"/>
    <lineage>
        <taxon>Eukaryota</taxon>
        <taxon>Fungi</taxon>
        <taxon>Dikarya</taxon>
        <taxon>Ascomycota</taxon>
        <taxon>Pezizomycotina</taxon>
        <taxon>Dothideomycetes</taxon>
        <taxon>Dothideomycetidae</taxon>
        <taxon>Mycosphaerellales</taxon>
        <taxon>Dissoconiaceae</taxon>
        <taxon>Dissoconium</taxon>
    </lineage>
</organism>
<reference evidence="4" key="2">
    <citation type="submission" date="2020-04" db="EMBL/GenBank/DDBJ databases">
        <authorList>
            <consortium name="NCBI Genome Project"/>
        </authorList>
    </citation>
    <scope>NUCLEOTIDE SEQUENCE</scope>
    <source>
        <strain evidence="4">CBS 342.82</strain>
    </source>
</reference>
<dbReference type="CDD" id="cd10568">
    <property type="entry name" value="SWIB_like"/>
    <property type="match status" value="1"/>
</dbReference>
<feature type="domain" description="DM2" evidence="2">
    <location>
        <begin position="251"/>
        <end position="328"/>
    </location>
</feature>
<dbReference type="Pfam" id="PF02201">
    <property type="entry name" value="SWIB"/>
    <property type="match status" value="1"/>
</dbReference>
<dbReference type="Proteomes" id="UP000504637">
    <property type="component" value="Unplaced"/>
</dbReference>
<dbReference type="AlphaFoldDB" id="A0A6J3MC18"/>
<proteinExistence type="predicted"/>
<evidence type="ECO:0000259" key="2">
    <source>
        <dbReference type="PROSITE" id="PS51925"/>
    </source>
</evidence>